<evidence type="ECO:0000256" key="1">
    <source>
        <dbReference type="SAM" id="Phobius"/>
    </source>
</evidence>
<reference evidence="3 4" key="1">
    <citation type="journal article" date="2020" name="Microorganisms">
        <title>Osmotic Adaptation and Compatible Solute Biosynthesis of Phototrophic Bacteria as Revealed from Genome Analyses.</title>
        <authorList>
            <person name="Imhoff J.F."/>
            <person name="Rahn T."/>
            <person name="Kunzel S."/>
            <person name="Keller A."/>
            <person name="Neulinger S.C."/>
        </authorList>
    </citation>
    <scope>NUCLEOTIDE SEQUENCE [LARGE SCALE GENOMIC DNA]</scope>
    <source>
        <strain evidence="3 4">DSM 9895</strain>
    </source>
</reference>
<accession>A0ABS1DFF7</accession>
<feature type="transmembrane region" description="Helical" evidence="1">
    <location>
        <begin position="36"/>
        <end position="57"/>
    </location>
</feature>
<evidence type="ECO:0008006" key="5">
    <source>
        <dbReference type="Google" id="ProtNLM"/>
    </source>
</evidence>
<proteinExistence type="predicted"/>
<keyword evidence="1" id="KW-0812">Transmembrane</keyword>
<sequence length="66" mass="6761">MIRSSLLALPALALSAPAMAHPGGHHGGLEALAYHLHPHGLEIVLGALAVVVGGLAVRAWRKNGDK</sequence>
<comment type="caution">
    <text evidence="3">The sequence shown here is derived from an EMBL/GenBank/DDBJ whole genome shotgun (WGS) entry which is preliminary data.</text>
</comment>
<organism evidence="3 4">
    <name type="scientific">Rhodovibrio sodomensis</name>
    <dbReference type="NCBI Taxonomy" id="1088"/>
    <lineage>
        <taxon>Bacteria</taxon>
        <taxon>Pseudomonadati</taxon>
        <taxon>Pseudomonadota</taxon>
        <taxon>Alphaproteobacteria</taxon>
        <taxon>Rhodospirillales</taxon>
        <taxon>Rhodovibrionaceae</taxon>
        <taxon>Rhodovibrio</taxon>
    </lineage>
</organism>
<keyword evidence="2" id="KW-0732">Signal</keyword>
<feature type="chain" id="PRO_5045126551" description="Peptidase M23" evidence="2">
    <location>
        <begin position="21"/>
        <end position="66"/>
    </location>
</feature>
<feature type="signal peptide" evidence="2">
    <location>
        <begin position="1"/>
        <end position="20"/>
    </location>
</feature>
<protein>
    <recommendedName>
        <fullName evidence="5">Peptidase M23</fullName>
    </recommendedName>
</protein>
<gene>
    <name evidence="3" type="ORF">CKO28_10525</name>
</gene>
<keyword evidence="4" id="KW-1185">Reference proteome</keyword>
<dbReference type="EMBL" id="NRRL01000024">
    <property type="protein sequence ID" value="MBK1668468.1"/>
    <property type="molecule type" value="Genomic_DNA"/>
</dbReference>
<keyword evidence="1" id="KW-0472">Membrane</keyword>
<evidence type="ECO:0000313" key="4">
    <source>
        <dbReference type="Proteomes" id="UP001296873"/>
    </source>
</evidence>
<evidence type="ECO:0000256" key="2">
    <source>
        <dbReference type="SAM" id="SignalP"/>
    </source>
</evidence>
<dbReference type="Proteomes" id="UP001296873">
    <property type="component" value="Unassembled WGS sequence"/>
</dbReference>
<keyword evidence="1" id="KW-1133">Transmembrane helix</keyword>
<evidence type="ECO:0000313" key="3">
    <source>
        <dbReference type="EMBL" id="MBK1668468.1"/>
    </source>
</evidence>
<name>A0ABS1DFF7_9PROT</name>